<dbReference type="AlphaFoldDB" id="A0A7I9YUU0"/>
<name>A0A7I9YUU0_MYCBU</name>
<feature type="compositionally biased region" description="Low complexity" evidence="1">
    <location>
        <begin position="338"/>
        <end position="351"/>
    </location>
</feature>
<feature type="region of interest" description="Disordered" evidence="1">
    <location>
        <begin position="332"/>
        <end position="351"/>
    </location>
</feature>
<dbReference type="InterPro" id="IPR036514">
    <property type="entry name" value="SGNH_hydro_sf"/>
</dbReference>
<dbReference type="CDD" id="cd01836">
    <property type="entry name" value="FeeA_FeeB_like"/>
    <property type="match status" value="1"/>
</dbReference>
<gene>
    <name evidence="3" type="ORF">MBOU_45020</name>
</gene>
<dbReference type="Proteomes" id="UP000465360">
    <property type="component" value="Unassembled WGS sequence"/>
</dbReference>
<dbReference type="Gene3D" id="3.40.50.1110">
    <property type="entry name" value="SGNH hydrolase"/>
    <property type="match status" value="1"/>
</dbReference>
<dbReference type="InterPro" id="IPR051532">
    <property type="entry name" value="Ester_Hydrolysis_Enzymes"/>
</dbReference>
<evidence type="ECO:0000313" key="4">
    <source>
        <dbReference type="Proteomes" id="UP000465360"/>
    </source>
</evidence>
<dbReference type="PANTHER" id="PTHR30383:SF5">
    <property type="entry name" value="SGNH HYDROLASE-TYPE ESTERASE DOMAIN-CONTAINING PROTEIN"/>
    <property type="match status" value="1"/>
</dbReference>
<dbReference type="Pfam" id="PF13472">
    <property type="entry name" value="Lipase_GDSL_2"/>
    <property type="match status" value="1"/>
</dbReference>
<evidence type="ECO:0000313" key="3">
    <source>
        <dbReference type="EMBL" id="GFG92460.1"/>
    </source>
</evidence>
<dbReference type="EMBL" id="BLKZ01000001">
    <property type="protein sequence ID" value="GFG92460.1"/>
    <property type="molecule type" value="Genomic_DNA"/>
</dbReference>
<proteinExistence type="predicted"/>
<feature type="domain" description="SGNH hydrolase-type esterase" evidence="2">
    <location>
        <begin position="105"/>
        <end position="283"/>
    </location>
</feature>
<dbReference type="GO" id="GO:0004622">
    <property type="term" value="F:phosphatidylcholine lysophospholipase activity"/>
    <property type="evidence" value="ECO:0007669"/>
    <property type="project" value="TreeGrafter"/>
</dbReference>
<evidence type="ECO:0000256" key="1">
    <source>
        <dbReference type="SAM" id="MobiDB-lite"/>
    </source>
</evidence>
<keyword evidence="4" id="KW-1185">Reference proteome</keyword>
<dbReference type="SUPFAM" id="SSF52266">
    <property type="entry name" value="SGNH hydrolase"/>
    <property type="match status" value="1"/>
</dbReference>
<comment type="caution">
    <text evidence="3">The sequence shown here is derived from an EMBL/GenBank/DDBJ whole genome shotgun (WGS) entry which is preliminary data.</text>
</comment>
<sequence length="351" mass="37194">MFHTVTGFFVSYPRNRHNRPKLFRVDIHAPRRSTVALATAGALASTGTAYLGARNLLVGQATHVRTVIPKAWGTPPRADGVYGPGGEPAQRWRRGVPFDLHIMMFGDSTATGYGCASADEVPGVLLARGIADETGTRVRLSTKAIVGATSRGLCGQVDAMFVAGPPPDAAVILVGANDVTALNSIGPSARRLATCVRKLRARDAVVVVGTCPDFGMIPAIPQPLRSVAHQRSLQLARAQASAVKSADGAAVPLAQLLAPKFRAMPDAMFCRDRYHPSALGYALAAEHLLPALRVELAEKRGTPMPELPARPTAPTLTSEHTRRSVMSRLWRRPAPDHAPAMPTPVAAPTSG</sequence>
<protein>
    <recommendedName>
        <fullName evidence="2">SGNH hydrolase-type esterase domain-containing protein</fullName>
    </recommendedName>
</protein>
<dbReference type="InterPro" id="IPR013830">
    <property type="entry name" value="SGNH_hydro"/>
</dbReference>
<organism evidence="3 4">
    <name type="scientific">Mycobacterium bourgelatii</name>
    <dbReference type="NCBI Taxonomy" id="1273442"/>
    <lineage>
        <taxon>Bacteria</taxon>
        <taxon>Bacillati</taxon>
        <taxon>Actinomycetota</taxon>
        <taxon>Actinomycetes</taxon>
        <taxon>Mycobacteriales</taxon>
        <taxon>Mycobacteriaceae</taxon>
        <taxon>Mycobacterium</taxon>
    </lineage>
</organism>
<reference evidence="3 4" key="1">
    <citation type="journal article" date="2019" name="Emerg. Microbes Infect.">
        <title>Comprehensive subspecies identification of 175 nontuberculous mycobacteria species based on 7547 genomic profiles.</title>
        <authorList>
            <person name="Matsumoto Y."/>
            <person name="Kinjo T."/>
            <person name="Motooka D."/>
            <person name="Nabeya D."/>
            <person name="Jung N."/>
            <person name="Uechi K."/>
            <person name="Horii T."/>
            <person name="Iida T."/>
            <person name="Fujita J."/>
            <person name="Nakamura S."/>
        </authorList>
    </citation>
    <scope>NUCLEOTIDE SEQUENCE [LARGE SCALE GENOMIC DNA]</scope>
    <source>
        <strain evidence="3 4">JCM 30725</strain>
    </source>
</reference>
<dbReference type="PANTHER" id="PTHR30383">
    <property type="entry name" value="THIOESTERASE 1/PROTEASE 1/LYSOPHOSPHOLIPASE L1"/>
    <property type="match status" value="1"/>
</dbReference>
<feature type="region of interest" description="Disordered" evidence="1">
    <location>
        <begin position="302"/>
        <end position="323"/>
    </location>
</feature>
<evidence type="ECO:0000259" key="2">
    <source>
        <dbReference type="Pfam" id="PF13472"/>
    </source>
</evidence>
<accession>A0A7I9YUU0</accession>